<dbReference type="Gene3D" id="3.30.420.10">
    <property type="entry name" value="Ribonuclease H-like superfamily/Ribonuclease H"/>
    <property type="match status" value="1"/>
</dbReference>
<dbReference type="GO" id="GO:0006289">
    <property type="term" value="P:nucleotide-excision repair"/>
    <property type="evidence" value="ECO:0007669"/>
    <property type="project" value="TreeGrafter"/>
</dbReference>
<dbReference type="Pfam" id="PF00271">
    <property type="entry name" value="Helicase_C"/>
    <property type="match status" value="1"/>
</dbReference>
<comment type="caution">
    <text evidence="6">The sequence shown here is derived from an EMBL/GenBank/DDBJ whole genome shotgun (WGS) entry which is preliminary data.</text>
</comment>
<evidence type="ECO:0000313" key="7">
    <source>
        <dbReference type="Proteomes" id="UP000807825"/>
    </source>
</evidence>
<dbReference type="Pfam" id="PF09369">
    <property type="entry name" value="MZB"/>
    <property type="match status" value="1"/>
</dbReference>
<dbReference type="SMART" id="SM00490">
    <property type="entry name" value="HELICc"/>
    <property type="match status" value="1"/>
</dbReference>
<feature type="domain" description="Helicase C-terminal" evidence="5">
    <location>
        <begin position="255"/>
        <end position="405"/>
    </location>
</feature>
<dbReference type="GO" id="GO:0043138">
    <property type="term" value="F:3'-5' DNA helicase activity"/>
    <property type="evidence" value="ECO:0007669"/>
    <property type="project" value="TreeGrafter"/>
</dbReference>
<dbReference type="PANTHER" id="PTHR47957:SF3">
    <property type="entry name" value="ATP-DEPENDENT HELICASE HRQ1"/>
    <property type="match status" value="1"/>
</dbReference>
<dbReference type="InterPro" id="IPR055227">
    <property type="entry name" value="HRQ1_WHD"/>
</dbReference>
<reference evidence="6" key="1">
    <citation type="submission" date="2020-07" db="EMBL/GenBank/DDBJ databases">
        <title>Huge and variable diversity of episymbiotic CPR bacteria and DPANN archaea in groundwater ecosystems.</title>
        <authorList>
            <person name="He C.Y."/>
            <person name="Keren R."/>
            <person name="Whittaker M."/>
            <person name="Farag I.F."/>
            <person name="Doudna J."/>
            <person name="Cate J.H.D."/>
            <person name="Banfield J.F."/>
        </authorList>
    </citation>
    <scope>NUCLEOTIDE SEQUENCE</scope>
    <source>
        <strain evidence="6">NC_groundwater_1664_Pr3_B-0.1um_52_9</strain>
    </source>
</reference>
<organism evidence="6 7">
    <name type="scientific">Desulfomonile tiedjei</name>
    <dbReference type="NCBI Taxonomy" id="2358"/>
    <lineage>
        <taxon>Bacteria</taxon>
        <taxon>Pseudomonadati</taxon>
        <taxon>Thermodesulfobacteriota</taxon>
        <taxon>Desulfomonilia</taxon>
        <taxon>Desulfomonilales</taxon>
        <taxon>Desulfomonilaceae</taxon>
        <taxon>Desulfomonile</taxon>
    </lineage>
</organism>
<dbReference type="InterPro" id="IPR012337">
    <property type="entry name" value="RNaseH-like_sf"/>
</dbReference>
<proteinExistence type="predicted"/>
<dbReference type="SMART" id="SM00487">
    <property type="entry name" value="DEXDc"/>
    <property type="match status" value="1"/>
</dbReference>
<dbReference type="Pfam" id="PF00270">
    <property type="entry name" value="DEAD"/>
    <property type="match status" value="1"/>
</dbReference>
<evidence type="ECO:0000313" key="6">
    <source>
        <dbReference type="EMBL" id="MBI5251962.1"/>
    </source>
</evidence>
<dbReference type="Proteomes" id="UP000807825">
    <property type="component" value="Unassembled WGS sequence"/>
</dbReference>
<dbReference type="InterPro" id="IPR014001">
    <property type="entry name" value="Helicase_ATP-bd"/>
</dbReference>
<dbReference type="GO" id="GO:0036297">
    <property type="term" value="P:interstrand cross-link repair"/>
    <property type="evidence" value="ECO:0007669"/>
    <property type="project" value="TreeGrafter"/>
</dbReference>
<name>A0A9D6VAN5_9BACT</name>
<sequence length="959" mass="106492">MWSLHHHEVIPEKKPDIRPIPGGIDPRVVHLLHRAGLRSLYSHQAEAINLSLQGKNVVLCTSTASGKTLAYQAPVMDALVRDPKAHALFIFPLKALERDQRDSFLNIAGDFGLTAAVYDGDTPESERRKIRAKPPRVLITNPDMLHLGLLAFHETWKEFFANLSYVVLDEVHTYKGIFGSHISQVILRTLRVCGIYGASPQFIACSATISNPGPLVSGLIGREFTVVDKSGAPSSERHFLFVDPTGSPNTTASKMFTEAIEYGLKTIVFTKARKITELISRWVIQGSPHLRSRISSYRAGFLPEERREIETKLFSGEMDGVISTSALEMGIDVGGLDLCILVGYPGTIINTWQRGGRVGRAGKPSAIVLIPGADALDRYFLRNPRELFERNCEEAILDPHNKEVLKKHIPCAASESPINPDEEWTSQAEVREVLQELEDSGVIYRPLSNGPWHSSARRPHRNVDLRAIGAAFPIFLEDRKTLIGSSSGKRVFTECHKGAVYLHKAKEYLVTKLDMEHRNILVRAEKLNYYTRALSEKDTEILRAPVRSREFEGYAVRESSLKVTERITAYEKRKTSGQELIGVVDLELPPLHFETVGVWIEIPEDIRKIIQSYGFNFMGGIHALEHAAISMFPLFALCDRDDIGGISIPDHPQVCKPAVFIYDGHPGGVGLSHRAFDIIDELLEKTLTLVETCPCEEGCPSCIHSPKCGSGNKPLDKTACVRTLQYMLRPEKAREALAKLESRDKQSNRQSEARSPLSAPTEPGHALQAKSSPKIFLDLANTAEPGSSENILTGPCASRDVPSARVIVRRKSRPDQPKEIPMNSAGAVVFDLETQKLADEVGGWRNISKMRLSIAVTYSEASGFLTFTEDDVEALVDLLKSAELVVGFNQMRFDYEVLTAYTRENLRALPNLDILKSVESALGFRLPLNHLAEITLGRNKSGHGTDAAAWFREGRMDLI</sequence>
<dbReference type="InterPro" id="IPR001650">
    <property type="entry name" value="Helicase_C-like"/>
</dbReference>
<dbReference type="Gene3D" id="3.40.50.300">
    <property type="entry name" value="P-loop containing nucleotide triphosphate hydrolases"/>
    <property type="match status" value="2"/>
</dbReference>
<dbReference type="GO" id="GO:0005524">
    <property type="term" value="F:ATP binding"/>
    <property type="evidence" value="ECO:0007669"/>
    <property type="project" value="UniProtKB-KW"/>
</dbReference>
<dbReference type="Pfam" id="PF22982">
    <property type="entry name" value="WHD_HRQ1"/>
    <property type="match status" value="1"/>
</dbReference>
<dbReference type="PROSITE" id="PS51194">
    <property type="entry name" value="HELICASE_CTER"/>
    <property type="match status" value="1"/>
</dbReference>
<feature type="domain" description="Helicase ATP-binding" evidence="4">
    <location>
        <begin position="48"/>
        <end position="227"/>
    </location>
</feature>
<dbReference type="EMBL" id="JACRDE010000546">
    <property type="protein sequence ID" value="MBI5251962.1"/>
    <property type="molecule type" value="Genomic_DNA"/>
</dbReference>
<evidence type="ECO:0000259" key="5">
    <source>
        <dbReference type="PROSITE" id="PS51194"/>
    </source>
</evidence>
<dbReference type="SUPFAM" id="SSF53098">
    <property type="entry name" value="Ribonuclease H-like"/>
    <property type="match status" value="1"/>
</dbReference>
<evidence type="ECO:0000256" key="3">
    <source>
        <dbReference type="SAM" id="MobiDB-lite"/>
    </source>
</evidence>
<dbReference type="GO" id="GO:0003676">
    <property type="term" value="F:nucleic acid binding"/>
    <property type="evidence" value="ECO:0007669"/>
    <property type="project" value="InterPro"/>
</dbReference>
<keyword evidence="6" id="KW-0378">Hydrolase</keyword>
<dbReference type="InterPro" id="IPR018973">
    <property type="entry name" value="MZB"/>
</dbReference>
<evidence type="ECO:0000256" key="1">
    <source>
        <dbReference type="ARBA" id="ARBA00022741"/>
    </source>
</evidence>
<feature type="non-terminal residue" evidence="6">
    <location>
        <position position="959"/>
    </location>
</feature>
<dbReference type="AlphaFoldDB" id="A0A9D6VAN5"/>
<dbReference type="InterPro" id="IPR011545">
    <property type="entry name" value="DEAD/DEAH_box_helicase_dom"/>
</dbReference>
<dbReference type="PANTHER" id="PTHR47957">
    <property type="entry name" value="ATP-DEPENDENT HELICASE HRQ1"/>
    <property type="match status" value="1"/>
</dbReference>
<dbReference type="PROSITE" id="PS51192">
    <property type="entry name" value="HELICASE_ATP_BIND_1"/>
    <property type="match status" value="1"/>
</dbReference>
<dbReference type="CDD" id="cd17923">
    <property type="entry name" value="DEXHc_Hrq1-like"/>
    <property type="match status" value="1"/>
</dbReference>
<gene>
    <name evidence="6" type="ORF">HY912_20915</name>
</gene>
<feature type="region of interest" description="Disordered" evidence="3">
    <location>
        <begin position="739"/>
        <end position="770"/>
    </location>
</feature>
<dbReference type="SUPFAM" id="SSF52540">
    <property type="entry name" value="P-loop containing nucleoside triphosphate hydrolases"/>
    <property type="match status" value="1"/>
</dbReference>
<keyword evidence="1" id="KW-0547">Nucleotide-binding</keyword>
<evidence type="ECO:0000256" key="2">
    <source>
        <dbReference type="ARBA" id="ARBA00022840"/>
    </source>
</evidence>
<dbReference type="InterPro" id="IPR027417">
    <property type="entry name" value="P-loop_NTPase"/>
</dbReference>
<accession>A0A9D6VAN5</accession>
<keyword evidence="2" id="KW-0067">ATP-binding</keyword>
<protein>
    <submittedName>
        <fullName evidence="6">DEAD/DEAH box helicase</fullName>
    </submittedName>
</protein>
<dbReference type="CDD" id="cd18797">
    <property type="entry name" value="SF2_C_Hrq"/>
    <property type="match status" value="1"/>
</dbReference>
<evidence type="ECO:0000259" key="4">
    <source>
        <dbReference type="PROSITE" id="PS51192"/>
    </source>
</evidence>
<keyword evidence="6" id="KW-0347">Helicase</keyword>
<dbReference type="InterPro" id="IPR036397">
    <property type="entry name" value="RNaseH_sf"/>
</dbReference>